<protein>
    <submittedName>
        <fullName evidence="1">22052_t:CDS:1</fullName>
    </submittedName>
</protein>
<proteinExistence type="predicted"/>
<dbReference type="Proteomes" id="UP000789920">
    <property type="component" value="Unassembled WGS sequence"/>
</dbReference>
<gene>
    <name evidence="1" type="ORF">RPERSI_LOCUS26940</name>
</gene>
<evidence type="ECO:0000313" key="1">
    <source>
        <dbReference type="EMBL" id="CAG8827269.1"/>
    </source>
</evidence>
<feature type="non-terminal residue" evidence="1">
    <location>
        <position position="260"/>
    </location>
</feature>
<evidence type="ECO:0000313" key="2">
    <source>
        <dbReference type="Proteomes" id="UP000789920"/>
    </source>
</evidence>
<name>A0ACA9S4Y5_9GLOM</name>
<reference evidence="1" key="1">
    <citation type="submission" date="2021-06" db="EMBL/GenBank/DDBJ databases">
        <authorList>
            <person name="Kallberg Y."/>
            <person name="Tangrot J."/>
            <person name="Rosling A."/>
        </authorList>
    </citation>
    <scope>NUCLEOTIDE SEQUENCE</scope>
    <source>
        <strain evidence="1">MA461A</strain>
    </source>
</reference>
<sequence>NNNEESKQRKVDGQDYKPYFYVKTPLSRVVTPPYPPRTPEHQTFSLSSFASPTISENEETDSDDDTDKRNPNNYTFDEYVDVLTRIIMTMIRGELQADNFSDLQIEQFSKGTLVDFHKHIRNTCIVKTKVSQDVKTTFRECIEYQTALDEDLGLKEAERIVEQSFTKTFNDPIDQKKTKNIPVKPLKDLLSEGTLTVNIISPILRSFFHDSSKHLTKWPNTASMSSKVRKLANSDPSRAKQLDMICNVVNNNKSKYEVMF</sequence>
<organism evidence="1 2">
    <name type="scientific">Racocetra persica</name>
    <dbReference type="NCBI Taxonomy" id="160502"/>
    <lineage>
        <taxon>Eukaryota</taxon>
        <taxon>Fungi</taxon>
        <taxon>Fungi incertae sedis</taxon>
        <taxon>Mucoromycota</taxon>
        <taxon>Glomeromycotina</taxon>
        <taxon>Glomeromycetes</taxon>
        <taxon>Diversisporales</taxon>
        <taxon>Gigasporaceae</taxon>
        <taxon>Racocetra</taxon>
    </lineage>
</organism>
<comment type="caution">
    <text evidence="1">The sequence shown here is derived from an EMBL/GenBank/DDBJ whole genome shotgun (WGS) entry which is preliminary data.</text>
</comment>
<keyword evidence="2" id="KW-1185">Reference proteome</keyword>
<accession>A0ACA9S4Y5</accession>
<dbReference type="EMBL" id="CAJVQC010093535">
    <property type="protein sequence ID" value="CAG8827269.1"/>
    <property type="molecule type" value="Genomic_DNA"/>
</dbReference>
<feature type="non-terminal residue" evidence="1">
    <location>
        <position position="1"/>
    </location>
</feature>